<dbReference type="Proteomes" id="UP000067448">
    <property type="component" value="Unassembled WGS sequence"/>
</dbReference>
<name>A0A100JYK9_STRSC</name>
<evidence type="ECO:0000313" key="2">
    <source>
        <dbReference type="EMBL" id="GAQ68071.1"/>
    </source>
</evidence>
<proteinExistence type="predicted"/>
<protein>
    <recommendedName>
        <fullName evidence="1">DeoxyPurine in DNA protein A domain-containing protein</fullName>
    </recommendedName>
</protein>
<dbReference type="EMBL" id="BCMM01000078">
    <property type="protein sequence ID" value="GAQ68071.1"/>
    <property type="molecule type" value="Genomic_DNA"/>
</dbReference>
<reference evidence="3" key="1">
    <citation type="submission" date="2015-11" db="EMBL/GenBank/DDBJ databases">
        <authorList>
            <consortium name="Cross-ministerial Strategic Innovation Promotion Program (SIP) consortium"/>
            <person name="Tomihama T."/>
            <person name="Ikenaga M."/>
            <person name="Sakai M."/>
            <person name="Okubo T."/>
            <person name="Ikeda S."/>
        </authorList>
    </citation>
    <scope>NUCLEOTIDE SEQUENCE [LARGE SCALE GENOMIC DNA]</scope>
    <source>
        <strain evidence="3">S58</strain>
    </source>
</reference>
<evidence type="ECO:0000313" key="3">
    <source>
        <dbReference type="Proteomes" id="UP000067448"/>
    </source>
</evidence>
<dbReference type="Pfam" id="PF23859">
    <property type="entry name" value="DpdA"/>
    <property type="match status" value="1"/>
</dbReference>
<dbReference type="AlphaFoldDB" id="A0A100JYK9"/>
<sequence>MNAVLTAPARRMPSPQADALFPETCTCTPAVRYACGHCYHDQCLDCGFCTMGSCVCHCEYGLGFHPGDSPAEGPMFWLGGHHAKSLSTWGVPMCVSRSALTGRATLPRAAEDWVYDSGAFSELDNHGGWTIGPHAYVRELRQFRDGIGQLVWAGPQDWMCEPDMIAKTGLSVREHIDRTVGNFVDVMAEDPGVDIIPTVQGWLPADYEFCLNLYDKRGVRLADYPLVGVGSVCRRKSVKDVEAVLATVAAARLRLHGFGLKTQALQSCAEYLSSADSLAWSRDARWNDPLPQCEGKHKSCSNCVHWAMRWRERVLDVLHAPRQLMLPSTT</sequence>
<dbReference type="RefSeq" id="WP_059084978.1">
    <property type="nucleotide sequence ID" value="NZ_BCMM01000078.1"/>
</dbReference>
<organism evidence="2 3">
    <name type="scientific">Streptomyces scabiei</name>
    <dbReference type="NCBI Taxonomy" id="1930"/>
    <lineage>
        <taxon>Bacteria</taxon>
        <taxon>Bacillati</taxon>
        <taxon>Actinomycetota</taxon>
        <taxon>Actinomycetes</taxon>
        <taxon>Kitasatosporales</taxon>
        <taxon>Streptomycetaceae</taxon>
        <taxon>Streptomyces</taxon>
    </lineage>
</organism>
<accession>A0A100JYK9</accession>
<comment type="caution">
    <text evidence="2">The sequence shown here is derived from an EMBL/GenBank/DDBJ whole genome shotgun (WGS) entry which is preliminary data.</text>
</comment>
<feature type="domain" description="DeoxyPurine in DNA protein A" evidence="1">
    <location>
        <begin position="76"/>
        <end position="316"/>
    </location>
</feature>
<reference evidence="3" key="3">
    <citation type="submission" date="2016-02" db="EMBL/GenBank/DDBJ databases">
        <title>Draft genome of pathogenic Streptomyces sp. in Japan.</title>
        <authorList>
            <person name="Tomihama T."/>
            <person name="Ikenaga M."/>
            <person name="Sakai M."/>
            <person name="Okubo T."/>
            <person name="Ikeda S."/>
        </authorList>
    </citation>
    <scope>NUCLEOTIDE SEQUENCE [LARGE SCALE GENOMIC DNA]</scope>
    <source>
        <strain evidence="3">S58</strain>
    </source>
</reference>
<evidence type="ECO:0000259" key="1">
    <source>
        <dbReference type="Pfam" id="PF23859"/>
    </source>
</evidence>
<reference evidence="2 3" key="2">
    <citation type="journal article" date="2016" name="Genome Announc.">
        <title>Draft Genome Sequences of Streptomyces scabiei S58, Streptomyces turgidiscabies T45, and Streptomyces acidiscabies a10, the Pathogens of Potato Common Scab, Isolated in Japan.</title>
        <authorList>
            <person name="Tomihama T."/>
            <person name="Nishi Y."/>
            <person name="Sakai M."/>
            <person name="Ikenaga M."/>
            <person name="Okubo T."/>
            <person name="Ikeda S."/>
        </authorList>
    </citation>
    <scope>NUCLEOTIDE SEQUENCE [LARGE SCALE GENOMIC DNA]</scope>
    <source>
        <strain evidence="2 3">S58</strain>
    </source>
</reference>
<dbReference type="InterPro" id="IPR055645">
    <property type="entry name" value="DpdA"/>
</dbReference>
<gene>
    <name evidence="2" type="ORF">SsS58_08530</name>
</gene>